<protein>
    <submittedName>
        <fullName evidence="1">Uncharacterized protein</fullName>
    </submittedName>
</protein>
<proteinExistence type="predicted"/>
<reference evidence="1 2" key="1">
    <citation type="submission" date="2018-09" db="EMBL/GenBank/DDBJ databases">
        <title>Complete genome sequence of Euzebya sp. DY32-46 isolated from seawater of Pacific Ocean.</title>
        <authorList>
            <person name="Xu L."/>
            <person name="Wu Y.-H."/>
            <person name="Xu X.-W."/>
        </authorList>
    </citation>
    <scope>NUCLEOTIDE SEQUENCE [LARGE SCALE GENOMIC DNA]</scope>
    <source>
        <strain evidence="1 2">DY32-46</strain>
        <plasmid evidence="2">pedy32-46i</plasmid>
    </source>
</reference>
<evidence type="ECO:0000313" key="1">
    <source>
        <dbReference type="EMBL" id="AXV09860.1"/>
    </source>
</evidence>
<dbReference type="RefSeq" id="WP_114594471.1">
    <property type="nucleotide sequence ID" value="NZ_CP031166.1"/>
</dbReference>
<dbReference type="KEGG" id="euz:DVS28_b0090"/>
<keyword evidence="1" id="KW-0614">Plasmid</keyword>
<dbReference type="AlphaFoldDB" id="A0A346Y5W3"/>
<accession>A0A346Y5W3</accession>
<dbReference type="EMBL" id="CP031166">
    <property type="protein sequence ID" value="AXV09860.1"/>
    <property type="molecule type" value="Genomic_DNA"/>
</dbReference>
<gene>
    <name evidence="1" type="ORF">DVS28_b0090</name>
</gene>
<dbReference type="Proteomes" id="UP000264006">
    <property type="component" value="Plasmid pEDY32-46I"/>
</dbReference>
<keyword evidence="2" id="KW-1185">Reference proteome</keyword>
<name>A0A346Y5W3_9ACTN</name>
<geneLocation type="plasmid" evidence="2">
    <name>pedy32-46i</name>
</geneLocation>
<sequence length="95" mass="10457">MKILYVTDRNRELAAIHVCDEETGADRLTIVHGMSDGDAIATGITAPTFRDGRDARWVVSDRDVTVVDLLDETGAIEPEVALRHILDSTPDPDIR</sequence>
<organism evidence="1 2">
    <name type="scientific">Euzebya pacifica</name>
    <dbReference type="NCBI Taxonomy" id="1608957"/>
    <lineage>
        <taxon>Bacteria</taxon>
        <taxon>Bacillati</taxon>
        <taxon>Actinomycetota</taxon>
        <taxon>Nitriliruptoria</taxon>
        <taxon>Euzebyales</taxon>
    </lineage>
</organism>
<evidence type="ECO:0000313" key="2">
    <source>
        <dbReference type="Proteomes" id="UP000264006"/>
    </source>
</evidence>